<dbReference type="PROSITE" id="PS51063">
    <property type="entry name" value="HTH_CRP_2"/>
    <property type="match status" value="1"/>
</dbReference>
<dbReference type="Gene3D" id="2.60.120.10">
    <property type="entry name" value="Jelly Rolls"/>
    <property type="match status" value="1"/>
</dbReference>
<evidence type="ECO:0000313" key="6">
    <source>
        <dbReference type="EMBL" id="HJE51467.1"/>
    </source>
</evidence>
<keyword evidence="1" id="KW-0805">Transcription regulation</keyword>
<dbReference type="GO" id="GO:0003700">
    <property type="term" value="F:DNA-binding transcription factor activity"/>
    <property type="evidence" value="ECO:0007669"/>
    <property type="project" value="TreeGrafter"/>
</dbReference>
<name>A0A921EMU6_9ACTN</name>
<dbReference type="AlphaFoldDB" id="A0A921EMU6"/>
<comment type="caution">
    <text evidence="6">The sequence shown here is derived from an EMBL/GenBank/DDBJ whole genome shotgun (WGS) entry which is preliminary data.</text>
</comment>
<dbReference type="CDD" id="cd00038">
    <property type="entry name" value="CAP_ED"/>
    <property type="match status" value="1"/>
</dbReference>
<dbReference type="SMART" id="SM00100">
    <property type="entry name" value="cNMP"/>
    <property type="match status" value="1"/>
</dbReference>
<accession>A0A921EMU6</accession>
<evidence type="ECO:0000256" key="3">
    <source>
        <dbReference type="ARBA" id="ARBA00023163"/>
    </source>
</evidence>
<protein>
    <submittedName>
        <fullName evidence="6">Crp/Fnr family transcriptional regulator</fullName>
    </submittedName>
</protein>
<dbReference type="InterPro" id="IPR012318">
    <property type="entry name" value="HTH_CRP"/>
</dbReference>
<sequence>MAEHDTCVAAVPIFRGLSHEQQLEVASFAKPVRAEKGALLQEPGSKNSRLMVVHSGRIRLVHALANGREQLVRVVEPGDSMGEAGFLLGQRPEHFAYADGDVTLCTFEHQDLGKLVATYPGIALRMLQVSTQRLQSAERMLAAFSSTDVGTRVAAYLMDLPSSRVDGVIHVRLPMAKKDIASYLGTTPETLSRTLASFAAEGLIATSGRRDVAILDPARLSDRSMP</sequence>
<dbReference type="SUPFAM" id="SSF51206">
    <property type="entry name" value="cAMP-binding domain-like"/>
    <property type="match status" value="1"/>
</dbReference>
<gene>
    <name evidence="6" type="ORF">K8V15_05745</name>
</gene>
<proteinExistence type="predicted"/>
<dbReference type="Pfam" id="PF13545">
    <property type="entry name" value="HTH_Crp_2"/>
    <property type="match status" value="1"/>
</dbReference>
<dbReference type="PROSITE" id="PS50042">
    <property type="entry name" value="CNMP_BINDING_3"/>
    <property type="match status" value="1"/>
</dbReference>
<evidence type="ECO:0000256" key="1">
    <source>
        <dbReference type="ARBA" id="ARBA00023015"/>
    </source>
</evidence>
<evidence type="ECO:0000259" key="4">
    <source>
        <dbReference type="PROSITE" id="PS50042"/>
    </source>
</evidence>
<dbReference type="GO" id="GO:0003677">
    <property type="term" value="F:DNA binding"/>
    <property type="evidence" value="ECO:0007669"/>
    <property type="project" value="UniProtKB-KW"/>
</dbReference>
<dbReference type="GO" id="GO:0005829">
    <property type="term" value="C:cytosol"/>
    <property type="evidence" value="ECO:0007669"/>
    <property type="project" value="TreeGrafter"/>
</dbReference>
<dbReference type="SMART" id="SM00419">
    <property type="entry name" value="HTH_CRP"/>
    <property type="match status" value="1"/>
</dbReference>
<evidence type="ECO:0000259" key="5">
    <source>
        <dbReference type="PROSITE" id="PS51063"/>
    </source>
</evidence>
<dbReference type="InterPro" id="IPR036390">
    <property type="entry name" value="WH_DNA-bd_sf"/>
</dbReference>
<dbReference type="InterPro" id="IPR050397">
    <property type="entry name" value="Env_Response_Regulators"/>
</dbReference>
<keyword evidence="3" id="KW-0804">Transcription</keyword>
<reference evidence="6" key="2">
    <citation type="submission" date="2021-09" db="EMBL/GenBank/DDBJ databases">
        <authorList>
            <person name="Gilroy R."/>
        </authorList>
    </citation>
    <scope>NUCLEOTIDE SEQUENCE</scope>
    <source>
        <strain evidence="6">ChiGjej3B3-7470</strain>
    </source>
</reference>
<feature type="domain" description="Cyclic nucleotide-binding" evidence="4">
    <location>
        <begin position="13"/>
        <end position="133"/>
    </location>
</feature>
<dbReference type="Pfam" id="PF00027">
    <property type="entry name" value="cNMP_binding"/>
    <property type="match status" value="1"/>
</dbReference>
<keyword evidence="2" id="KW-0238">DNA-binding</keyword>
<reference evidence="6" key="1">
    <citation type="journal article" date="2021" name="PeerJ">
        <title>Extensive microbial diversity within the chicken gut microbiome revealed by metagenomics and culture.</title>
        <authorList>
            <person name="Gilroy R."/>
            <person name="Ravi A."/>
            <person name="Getino M."/>
            <person name="Pursley I."/>
            <person name="Horton D.L."/>
            <person name="Alikhan N.F."/>
            <person name="Baker D."/>
            <person name="Gharbi K."/>
            <person name="Hall N."/>
            <person name="Watson M."/>
            <person name="Adriaenssens E.M."/>
            <person name="Foster-Nyarko E."/>
            <person name="Jarju S."/>
            <person name="Secka A."/>
            <person name="Antonio M."/>
            <person name="Oren A."/>
            <person name="Chaudhuri R.R."/>
            <person name="La Ragione R."/>
            <person name="Hildebrand F."/>
            <person name="Pallen M.J."/>
        </authorList>
    </citation>
    <scope>NUCLEOTIDE SEQUENCE</scope>
    <source>
        <strain evidence="6">ChiGjej3B3-7470</strain>
    </source>
</reference>
<dbReference type="CDD" id="cd00092">
    <property type="entry name" value="HTH_CRP"/>
    <property type="match status" value="1"/>
</dbReference>
<feature type="domain" description="HTH crp-type" evidence="5">
    <location>
        <begin position="147"/>
        <end position="218"/>
    </location>
</feature>
<dbReference type="InterPro" id="IPR014710">
    <property type="entry name" value="RmlC-like_jellyroll"/>
</dbReference>
<dbReference type="PRINTS" id="PR00034">
    <property type="entry name" value="HTHCRP"/>
</dbReference>
<dbReference type="PANTHER" id="PTHR24567">
    <property type="entry name" value="CRP FAMILY TRANSCRIPTIONAL REGULATORY PROTEIN"/>
    <property type="match status" value="1"/>
</dbReference>
<dbReference type="Gene3D" id="1.10.10.10">
    <property type="entry name" value="Winged helix-like DNA-binding domain superfamily/Winged helix DNA-binding domain"/>
    <property type="match status" value="1"/>
</dbReference>
<organism evidence="6 7">
    <name type="scientific">Tessaracoccus flavescens</name>
    <dbReference type="NCBI Taxonomy" id="399497"/>
    <lineage>
        <taxon>Bacteria</taxon>
        <taxon>Bacillati</taxon>
        <taxon>Actinomycetota</taxon>
        <taxon>Actinomycetes</taxon>
        <taxon>Propionibacteriales</taxon>
        <taxon>Propionibacteriaceae</taxon>
        <taxon>Tessaracoccus</taxon>
    </lineage>
</organism>
<dbReference type="InterPro" id="IPR036388">
    <property type="entry name" value="WH-like_DNA-bd_sf"/>
</dbReference>
<dbReference type="SUPFAM" id="SSF46785">
    <property type="entry name" value="Winged helix' DNA-binding domain"/>
    <property type="match status" value="1"/>
</dbReference>
<dbReference type="InterPro" id="IPR000595">
    <property type="entry name" value="cNMP-bd_dom"/>
</dbReference>
<dbReference type="Proteomes" id="UP000712713">
    <property type="component" value="Unassembled WGS sequence"/>
</dbReference>
<dbReference type="PANTHER" id="PTHR24567:SF28">
    <property type="entry name" value="LISTERIOLYSIN REGULATORY PROTEIN"/>
    <property type="match status" value="1"/>
</dbReference>
<dbReference type="InterPro" id="IPR018490">
    <property type="entry name" value="cNMP-bd_dom_sf"/>
</dbReference>
<evidence type="ECO:0000256" key="2">
    <source>
        <dbReference type="ARBA" id="ARBA00023125"/>
    </source>
</evidence>
<evidence type="ECO:0000313" key="7">
    <source>
        <dbReference type="Proteomes" id="UP000712713"/>
    </source>
</evidence>
<dbReference type="EMBL" id="DYZF01000144">
    <property type="protein sequence ID" value="HJE51467.1"/>
    <property type="molecule type" value="Genomic_DNA"/>
</dbReference>